<keyword evidence="6" id="KW-1185">Reference proteome</keyword>
<dbReference type="SUPFAM" id="SSF52540">
    <property type="entry name" value="P-loop containing nucleoside triphosphate hydrolases"/>
    <property type="match status" value="1"/>
</dbReference>
<evidence type="ECO:0000313" key="5">
    <source>
        <dbReference type="EMBL" id="OMD47844.1"/>
    </source>
</evidence>
<dbReference type="PROSITE" id="PS50893">
    <property type="entry name" value="ABC_TRANSPORTER_2"/>
    <property type="match status" value="1"/>
</dbReference>
<sequence length="242" mass="26986">MSNLSKYHWDTGNHASRYLFSHISAQLPEPDRIALIGASGQGKSTLLRILALLDSPDEGDLIVEGVSFKDINPRQWRMAVTYVAQQAVMLPGSVEDNLRLVSRLHGTPYDSILAAQLIKQLGLDYLDLGKKAADCSGGEKQRISLLRSLLLRPRILLLDEITASLDMNSSQKVEALLLNWHREEGTSFVWVTHDLEQARRISSRTWILSQNSLQDHSSDCLFKAPVAELARKYIQSTEGGGH</sequence>
<protein>
    <submittedName>
        <fullName evidence="5">ABC transporter</fullName>
    </submittedName>
</protein>
<evidence type="ECO:0000256" key="2">
    <source>
        <dbReference type="ARBA" id="ARBA00022741"/>
    </source>
</evidence>
<dbReference type="Proteomes" id="UP000187412">
    <property type="component" value="Unassembled WGS sequence"/>
</dbReference>
<dbReference type="PROSITE" id="PS00211">
    <property type="entry name" value="ABC_TRANSPORTER_1"/>
    <property type="match status" value="1"/>
</dbReference>
<organism evidence="5 6">
    <name type="scientific">Paenibacillus borealis</name>
    <dbReference type="NCBI Taxonomy" id="160799"/>
    <lineage>
        <taxon>Bacteria</taxon>
        <taxon>Bacillati</taxon>
        <taxon>Bacillota</taxon>
        <taxon>Bacilli</taxon>
        <taxon>Bacillales</taxon>
        <taxon>Paenibacillaceae</taxon>
        <taxon>Paenibacillus</taxon>
    </lineage>
</organism>
<dbReference type="EMBL" id="MPTB01000014">
    <property type="protein sequence ID" value="OMD47844.1"/>
    <property type="molecule type" value="Genomic_DNA"/>
</dbReference>
<dbReference type="Pfam" id="PF00005">
    <property type="entry name" value="ABC_tran"/>
    <property type="match status" value="1"/>
</dbReference>
<keyword evidence="2" id="KW-0547">Nucleotide-binding</keyword>
<keyword evidence="3" id="KW-0067">ATP-binding</keyword>
<evidence type="ECO:0000256" key="3">
    <source>
        <dbReference type="ARBA" id="ARBA00022840"/>
    </source>
</evidence>
<accession>A0ABX3HBI6</accession>
<feature type="domain" description="ABC transporter" evidence="4">
    <location>
        <begin position="2"/>
        <end position="235"/>
    </location>
</feature>
<comment type="caution">
    <text evidence="5">The sequence shown here is derived from an EMBL/GenBank/DDBJ whole genome shotgun (WGS) entry which is preliminary data.</text>
</comment>
<proteinExistence type="predicted"/>
<keyword evidence="1" id="KW-0813">Transport</keyword>
<gene>
    <name evidence="5" type="ORF">BSK56_12905</name>
</gene>
<dbReference type="Gene3D" id="3.40.50.300">
    <property type="entry name" value="P-loop containing nucleotide triphosphate hydrolases"/>
    <property type="match status" value="1"/>
</dbReference>
<dbReference type="SMART" id="SM00382">
    <property type="entry name" value="AAA"/>
    <property type="match status" value="1"/>
</dbReference>
<dbReference type="InterPro" id="IPR003593">
    <property type="entry name" value="AAA+_ATPase"/>
</dbReference>
<reference evidence="5 6" key="1">
    <citation type="submission" date="2016-10" db="EMBL/GenBank/DDBJ databases">
        <title>Paenibacillus species isolates.</title>
        <authorList>
            <person name="Beno S.M."/>
        </authorList>
    </citation>
    <scope>NUCLEOTIDE SEQUENCE [LARGE SCALE GENOMIC DNA]</scope>
    <source>
        <strain evidence="5 6">FSL H7-0744</strain>
    </source>
</reference>
<dbReference type="InterPro" id="IPR027417">
    <property type="entry name" value="P-loop_NTPase"/>
</dbReference>
<dbReference type="PANTHER" id="PTHR43423:SF1">
    <property type="entry name" value="ABC TRANSPORTER I FAMILY MEMBER 17"/>
    <property type="match status" value="1"/>
</dbReference>
<evidence type="ECO:0000256" key="1">
    <source>
        <dbReference type="ARBA" id="ARBA00022448"/>
    </source>
</evidence>
<dbReference type="InterPro" id="IPR003439">
    <property type="entry name" value="ABC_transporter-like_ATP-bd"/>
</dbReference>
<dbReference type="InterPro" id="IPR017871">
    <property type="entry name" value="ABC_transporter-like_CS"/>
</dbReference>
<name>A0ABX3HBI6_PAEBO</name>
<evidence type="ECO:0000313" key="6">
    <source>
        <dbReference type="Proteomes" id="UP000187412"/>
    </source>
</evidence>
<dbReference type="PANTHER" id="PTHR43423">
    <property type="entry name" value="ABC TRANSPORTER I FAMILY MEMBER 17"/>
    <property type="match status" value="1"/>
</dbReference>
<evidence type="ECO:0000259" key="4">
    <source>
        <dbReference type="PROSITE" id="PS50893"/>
    </source>
</evidence>